<feature type="transmembrane region" description="Helical" evidence="9">
    <location>
        <begin position="59"/>
        <end position="77"/>
    </location>
</feature>
<evidence type="ECO:0000256" key="4">
    <source>
        <dbReference type="ARBA" id="ARBA00022475"/>
    </source>
</evidence>
<dbReference type="NCBIfam" id="TIGR01843">
    <property type="entry name" value="type_I_hlyD"/>
    <property type="match status" value="1"/>
</dbReference>
<evidence type="ECO:0000256" key="6">
    <source>
        <dbReference type="ARBA" id="ARBA00022692"/>
    </source>
</evidence>
<keyword evidence="8 9" id="KW-0472">Membrane</keyword>
<evidence type="ECO:0000256" key="7">
    <source>
        <dbReference type="ARBA" id="ARBA00022989"/>
    </source>
</evidence>
<dbReference type="RefSeq" id="WP_005817647.1">
    <property type="nucleotide sequence ID" value="NZ_ACFT01000002.1"/>
</dbReference>
<dbReference type="PROSITE" id="PS00543">
    <property type="entry name" value="HLYD_FAMILY"/>
    <property type="match status" value="1"/>
</dbReference>
<feature type="domain" description="AprE-like beta-barrel" evidence="11">
    <location>
        <begin position="365"/>
        <end position="455"/>
    </location>
</feature>
<protein>
    <recommendedName>
        <fullName evidence="9">Membrane fusion protein (MFP) family protein</fullName>
    </recommendedName>
</protein>
<evidence type="ECO:0000256" key="8">
    <source>
        <dbReference type="ARBA" id="ARBA00023136"/>
    </source>
</evidence>
<evidence type="ECO:0000256" key="9">
    <source>
        <dbReference type="RuleBase" id="RU365093"/>
    </source>
</evidence>
<comment type="subcellular location">
    <subcellularLocation>
        <location evidence="1 9">Cell inner membrane</location>
        <topology evidence="1 9">Single-pass membrane protein</topology>
    </subcellularLocation>
</comment>
<proteinExistence type="inferred from homology"/>
<keyword evidence="5 9" id="KW-0997">Cell inner membrane</keyword>
<keyword evidence="4 9" id="KW-1003">Cell membrane</keyword>
<dbReference type="EMBL" id="ACFT01000002">
    <property type="protein sequence ID" value="ACE87885.1"/>
    <property type="molecule type" value="Genomic_DNA"/>
</dbReference>
<dbReference type="PRINTS" id="PR01490">
    <property type="entry name" value="RTXTOXIND"/>
</dbReference>
<dbReference type="PANTHER" id="PTHR30386:SF27">
    <property type="entry name" value="MEMBRANE FUSION PROTEIN (MFP) FAMILY PROTEIN"/>
    <property type="match status" value="1"/>
</dbReference>
<dbReference type="PANTHER" id="PTHR30386">
    <property type="entry name" value="MEMBRANE FUSION SUBUNIT OF EMRAB-TOLC MULTIDRUG EFFLUX PUMP"/>
    <property type="match status" value="1"/>
</dbReference>
<reference evidence="12 13" key="1">
    <citation type="journal article" date="2010" name="Vet. Microbiol.">
        <title>Production of haemolysins by strains of the Actinobacillus minor/porcitonsillarum complex.</title>
        <authorList>
            <person name="Arya G."/>
            <person name="Niven D.F."/>
        </authorList>
    </citation>
    <scope>NUCLEOTIDE SEQUENCE [LARGE SCALE GENOMIC DNA]</scope>
    <source>
        <strain evidence="13">strain 202</strain>
    </source>
</reference>
<dbReference type="Pfam" id="PF26002">
    <property type="entry name" value="Beta-barrel_AprE"/>
    <property type="match status" value="1"/>
</dbReference>
<feature type="coiled-coil region" evidence="10">
    <location>
        <begin position="267"/>
        <end position="327"/>
    </location>
</feature>
<keyword evidence="10" id="KW-0175">Coiled coil</keyword>
<evidence type="ECO:0000256" key="10">
    <source>
        <dbReference type="SAM" id="Coils"/>
    </source>
</evidence>
<evidence type="ECO:0000313" key="13">
    <source>
        <dbReference type="Proteomes" id="UP000003394"/>
    </source>
</evidence>
<evidence type="ECO:0000256" key="2">
    <source>
        <dbReference type="ARBA" id="ARBA00009477"/>
    </source>
</evidence>
<gene>
    <name evidence="12" type="primary">apxIID</name>
    <name evidence="12" type="ORF">AM202_0034</name>
</gene>
<keyword evidence="6 9" id="KW-0812">Transmembrane</keyword>
<dbReference type="InterPro" id="IPR050739">
    <property type="entry name" value="MFP"/>
</dbReference>
<evidence type="ECO:0000313" key="12">
    <source>
        <dbReference type="EMBL" id="ACE87885.1"/>
    </source>
</evidence>
<keyword evidence="3 9" id="KW-0813">Transport</keyword>
<keyword evidence="7 9" id="KW-1133">Transmembrane helix</keyword>
<comment type="similarity">
    <text evidence="2 9">Belongs to the membrane fusion protein (MFP) (TC 8.A.1) family.</text>
</comment>
<dbReference type="InterPro" id="IPR010129">
    <property type="entry name" value="T1SS_HlyD"/>
</dbReference>
<organism evidence="12 13">
    <name type="scientific">Actinobacillus minor 202</name>
    <dbReference type="NCBI Taxonomy" id="591023"/>
    <lineage>
        <taxon>Bacteria</taxon>
        <taxon>Pseudomonadati</taxon>
        <taxon>Pseudomonadota</taxon>
        <taxon>Gammaproteobacteria</taxon>
        <taxon>Pasteurellales</taxon>
        <taxon>Pasteurellaceae</taxon>
        <taxon>Actinobacillus</taxon>
    </lineage>
</organism>
<dbReference type="SUPFAM" id="SSF111369">
    <property type="entry name" value="HlyD-like secretion proteins"/>
    <property type="match status" value="1"/>
</dbReference>
<dbReference type="InterPro" id="IPR006144">
    <property type="entry name" value="Secretion_HlyD_CS"/>
</dbReference>
<dbReference type="InterPro" id="IPR058982">
    <property type="entry name" value="Beta-barrel_AprE"/>
</dbReference>
<accession>A0ABM5LDS5</accession>
<keyword evidence="13" id="KW-1185">Reference proteome</keyword>
<comment type="caution">
    <text evidence="12">The sequence shown here is derived from an EMBL/GenBank/DDBJ whole genome shotgun (WGS) entry which is preliminary data.</text>
</comment>
<evidence type="ECO:0000256" key="1">
    <source>
        <dbReference type="ARBA" id="ARBA00004377"/>
    </source>
</evidence>
<evidence type="ECO:0000259" key="11">
    <source>
        <dbReference type="Pfam" id="PF26002"/>
    </source>
</evidence>
<name>A0ABM5LDS5_9PAST</name>
<dbReference type="Proteomes" id="UP000003394">
    <property type="component" value="Unassembled WGS sequence"/>
</dbReference>
<sequence>MKLWIISIYEFFLRYKNLFQEVWKVRKELDSPVRLKEEYEFLPAHLELIETPVSKKPRAVAYLIMLFLAISIIISIFSKVEIVATATGKLTFSGRSKEIEPIENALVKEIFVKDGQFVEKGDLLISLSALGVEEELKKSRSSLALARLEKYRYSTLLESIEKEKLPVIDFSHMELDRVSEEERLRIKHLIEEQYTTWQKQKSQKLLAYKRKQAEKQTLLTYIRKYEGLFKIENEKYQDLKKLYNQKSVSRHELLVQENKSIEAKNELDVSHSRLNELEHDLLQVQEEIFLTTQLFKSEILEKLKHHVENEKQLSLELEKNYQRQQASMIRAPISGTIQQLKVHTIGSVVTTAETLMIITPKEDLLEVTALIQNKDIGFIKQGQDAIIKVDTYPYTRYGYLQGKVKHISLDAIEHPQLGLVFNAIIKFNEGTQNLFDEKGIKLGSGMTITAEIKTGMRSIISYLLSPLEEGFTESLRER</sequence>
<evidence type="ECO:0000256" key="5">
    <source>
        <dbReference type="ARBA" id="ARBA00022519"/>
    </source>
</evidence>
<evidence type="ECO:0000256" key="3">
    <source>
        <dbReference type="ARBA" id="ARBA00022448"/>
    </source>
</evidence>
<dbReference type="Gene3D" id="2.40.30.170">
    <property type="match status" value="1"/>
</dbReference>